<dbReference type="InterPro" id="IPR017829">
    <property type="entry name" value="Hopanoid-assoc_sugar_epimerase"/>
</dbReference>
<proteinExistence type="predicted"/>
<accession>N0B372</accession>
<reference evidence="2 3" key="1">
    <citation type="journal article" date="2013" name="Genome Announc.">
        <title>Genome sequences for three denitrifying bacterial strains isolated from a uranium- and nitrate-contaminated subsurface environment.</title>
        <authorList>
            <person name="Venkatramanan R."/>
            <person name="Prakash O."/>
            <person name="Woyke T."/>
            <person name="Chain P."/>
            <person name="Goodwin L.A."/>
            <person name="Watson D."/>
            <person name="Brooks S."/>
            <person name="Kostka J.E."/>
            <person name="Green S.J."/>
        </authorList>
    </citation>
    <scope>NUCLEOTIDE SEQUENCE [LARGE SCALE GENOMIC DNA]</scope>
    <source>
        <strain evidence="2 3">1NES1</strain>
    </source>
</reference>
<dbReference type="Gene3D" id="3.40.50.720">
    <property type="entry name" value="NAD(P)-binding Rossmann-like Domain"/>
    <property type="match status" value="1"/>
</dbReference>
<sequence>MALRRAVLSVCQRRTLPSSTASEQEQHPLSEKGIAFLTGASGFVGSAVARLLLDQGFAVRALVRRNSNRANLAGLGLDVVEGDIRDSGRMLQAMRDVRHVFHVAADYRLWAPDPNEIIQANVEGTRAVMEAALANGVERVVYTSSVATLRPSRDGTPVDEGSPLDEADAIGAYKKSKVLAERFVEGMVADSKLPAVIVNPSTPIGPRDVRPTPTGRIVIEAACGRMPAYVDTGLNLVHVDDVAAGHLAALTRGRIGERYILGGDDMTLGDMLAEISRLAGRRAPTTRLPRHLVYPIAYGAEAAARITGREPFATVDGIRMAKYKMYFSSAKAKREIAYRSRPASEALADAYDWFRDAGYLK</sequence>
<dbReference type="Pfam" id="PF01370">
    <property type="entry name" value="Epimerase"/>
    <property type="match status" value="1"/>
</dbReference>
<evidence type="ECO:0000313" key="3">
    <source>
        <dbReference type="Proteomes" id="UP000005952"/>
    </source>
</evidence>
<dbReference type="PANTHER" id="PTHR48079:SF6">
    <property type="entry name" value="NAD(P)-BINDING DOMAIN-CONTAINING PROTEIN-RELATED"/>
    <property type="match status" value="1"/>
</dbReference>
<dbReference type="eggNOG" id="COG0451">
    <property type="taxonomic scope" value="Bacteria"/>
</dbReference>
<dbReference type="InterPro" id="IPR036291">
    <property type="entry name" value="NAD(P)-bd_dom_sf"/>
</dbReference>
<evidence type="ECO:0000313" key="2">
    <source>
        <dbReference type="EMBL" id="AGK56657.1"/>
    </source>
</evidence>
<feature type="domain" description="NAD-dependent epimerase/dehydratase" evidence="1">
    <location>
        <begin position="36"/>
        <end position="262"/>
    </location>
</feature>
<organism evidence="2 3">
    <name type="scientific">Hyphomicrobium denitrificans 1NES1</name>
    <dbReference type="NCBI Taxonomy" id="670307"/>
    <lineage>
        <taxon>Bacteria</taxon>
        <taxon>Pseudomonadati</taxon>
        <taxon>Pseudomonadota</taxon>
        <taxon>Alphaproteobacteria</taxon>
        <taxon>Hyphomicrobiales</taxon>
        <taxon>Hyphomicrobiaceae</taxon>
        <taxon>Hyphomicrobium</taxon>
    </lineage>
</organism>
<dbReference type="AlphaFoldDB" id="N0B372"/>
<dbReference type="HOGENOM" id="CLU_007383_6_0_5"/>
<dbReference type="InterPro" id="IPR001509">
    <property type="entry name" value="Epimerase_deHydtase"/>
</dbReference>
<gene>
    <name evidence="2" type="ORF">HYPDE_24863</name>
</gene>
<keyword evidence="3" id="KW-1185">Reference proteome</keyword>
<dbReference type="KEGG" id="hdt:HYPDE_24863"/>
<evidence type="ECO:0000259" key="1">
    <source>
        <dbReference type="Pfam" id="PF01370"/>
    </source>
</evidence>
<dbReference type="GO" id="GO:0005737">
    <property type="term" value="C:cytoplasm"/>
    <property type="evidence" value="ECO:0007669"/>
    <property type="project" value="TreeGrafter"/>
</dbReference>
<dbReference type="RefSeq" id="WP_015596694.1">
    <property type="nucleotide sequence ID" value="NC_021172.1"/>
</dbReference>
<dbReference type="GO" id="GO:0004029">
    <property type="term" value="F:aldehyde dehydrogenase (NAD+) activity"/>
    <property type="evidence" value="ECO:0007669"/>
    <property type="project" value="TreeGrafter"/>
</dbReference>
<dbReference type="STRING" id="670307.HYPDE_24863"/>
<dbReference type="SUPFAM" id="SSF51735">
    <property type="entry name" value="NAD(P)-binding Rossmann-fold domains"/>
    <property type="match status" value="1"/>
</dbReference>
<dbReference type="PANTHER" id="PTHR48079">
    <property type="entry name" value="PROTEIN YEEZ"/>
    <property type="match status" value="1"/>
</dbReference>
<dbReference type="Proteomes" id="UP000005952">
    <property type="component" value="Chromosome"/>
</dbReference>
<dbReference type="NCBIfam" id="TIGR03466">
    <property type="entry name" value="HpnA"/>
    <property type="match status" value="1"/>
</dbReference>
<protein>
    <submittedName>
        <fullName evidence="2">Hopanoid-associated sugar epimerase</fullName>
    </submittedName>
</protein>
<dbReference type="InterPro" id="IPR051783">
    <property type="entry name" value="NAD(P)-dependent_oxidoreduct"/>
</dbReference>
<dbReference type="CDD" id="cd05228">
    <property type="entry name" value="AR_FR_like_1_SDR_e"/>
    <property type="match status" value="1"/>
</dbReference>
<name>N0B372_9HYPH</name>
<dbReference type="EMBL" id="CP005587">
    <property type="protein sequence ID" value="AGK56657.1"/>
    <property type="molecule type" value="Genomic_DNA"/>
</dbReference>